<gene>
    <name evidence="2" type="ORF">DS031_16685</name>
</gene>
<evidence type="ECO:0000313" key="3">
    <source>
        <dbReference type="Proteomes" id="UP000253314"/>
    </source>
</evidence>
<feature type="transmembrane region" description="Helical" evidence="1">
    <location>
        <begin position="31"/>
        <end position="49"/>
    </location>
</feature>
<proteinExistence type="predicted"/>
<keyword evidence="1" id="KW-0812">Transmembrane</keyword>
<sequence length="95" mass="11010">MKKKLMIITLVVEGLVTFSLAGMIGKSFFELFFITAFLFFLASFLLLKTESNTYSAAGVDQIEEEENSRVFIFEAAKLYFIISILTSAIYYWEYW</sequence>
<organism evidence="2 3">
    <name type="scientific">Bacillus taeanensis</name>
    <dbReference type="NCBI Taxonomy" id="273032"/>
    <lineage>
        <taxon>Bacteria</taxon>
        <taxon>Bacillati</taxon>
        <taxon>Bacillota</taxon>
        <taxon>Bacilli</taxon>
        <taxon>Bacillales</taxon>
        <taxon>Bacillaceae</taxon>
        <taxon>Bacillus</taxon>
    </lineage>
</organism>
<dbReference type="Proteomes" id="UP000253314">
    <property type="component" value="Unassembled WGS sequence"/>
</dbReference>
<dbReference type="EMBL" id="QOCW01000020">
    <property type="protein sequence ID" value="RBW68449.1"/>
    <property type="molecule type" value="Genomic_DNA"/>
</dbReference>
<protein>
    <submittedName>
        <fullName evidence="2">Uncharacterized protein</fullName>
    </submittedName>
</protein>
<dbReference type="AlphaFoldDB" id="A0A366XUJ9"/>
<dbReference type="RefSeq" id="WP_113807197.1">
    <property type="nucleotide sequence ID" value="NZ_QOCW01000020.1"/>
</dbReference>
<keyword evidence="1" id="KW-1133">Transmembrane helix</keyword>
<evidence type="ECO:0000256" key="1">
    <source>
        <dbReference type="SAM" id="Phobius"/>
    </source>
</evidence>
<comment type="caution">
    <text evidence="2">The sequence shown here is derived from an EMBL/GenBank/DDBJ whole genome shotgun (WGS) entry which is preliminary data.</text>
</comment>
<feature type="transmembrane region" description="Helical" evidence="1">
    <location>
        <begin position="70"/>
        <end position="92"/>
    </location>
</feature>
<evidence type="ECO:0000313" key="2">
    <source>
        <dbReference type="EMBL" id="RBW68449.1"/>
    </source>
</evidence>
<feature type="transmembrane region" description="Helical" evidence="1">
    <location>
        <begin position="7"/>
        <end position="25"/>
    </location>
</feature>
<keyword evidence="3" id="KW-1185">Reference proteome</keyword>
<accession>A0A366XUJ9</accession>
<reference evidence="2 3" key="1">
    <citation type="submission" date="2018-07" db="EMBL/GenBank/DDBJ databases">
        <title>Lottiidibacillus patelloidae gen. nov., sp. nov., isolated from the intestinal tract of a marine limpet and the reclassification of B. taeanensis BH030017T, B. algicola KMM 3737T and B. hwajinpoensis SW-72T as genus Lottiidibacillus.</title>
        <authorList>
            <person name="Liu R."/>
            <person name="Huang Z."/>
        </authorList>
    </citation>
    <scope>NUCLEOTIDE SEQUENCE [LARGE SCALE GENOMIC DNA]</scope>
    <source>
        <strain evidence="2 3">BH030017</strain>
    </source>
</reference>
<name>A0A366XUJ9_9BACI</name>
<keyword evidence="1" id="KW-0472">Membrane</keyword>